<name>A0A1I5BLC3_9MICO</name>
<evidence type="ECO:0000313" key="3">
    <source>
        <dbReference type="Proteomes" id="UP000198867"/>
    </source>
</evidence>
<organism evidence="2 3">
    <name type="scientific">Mycetocola miduiensis</name>
    <dbReference type="NCBI Taxonomy" id="995034"/>
    <lineage>
        <taxon>Bacteria</taxon>
        <taxon>Bacillati</taxon>
        <taxon>Actinomycetota</taxon>
        <taxon>Actinomycetes</taxon>
        <taxon>Micrococcales</taxon>
        <taxon>Microbacteriaceae</taxon>
        <taxon>Mycetocola</taxon>
    </lineage>
</organism>
<feature type="region of interest" description="Disordered" evidence="1">
    <location>
        <begin position="1"/>
        <end position="31"/>
    </location>
</feature>
<dbReference type="AlphaFoldDB" id="A0A1I5BLC3"/>
<protein>
    <submittedName>
        <fullName evidence="2">Uncharacterized protein</fullName>
    </submittedName>
</protein>
<dbReference type="Proteomes" id="UP000198867">
    <property type="component" value="Unassembled WGS sequence"/>
</dbReference>
<dbReference type="EMBL" id="FOVM01000005">
    <property type="protein sequence ID" value="SFN75271.1"/>
    <property type="molecule type" value="Genomic_DNA"/>
</dbReference>
<proteinExistence type="predicted"/>
<accession>A0A1I5BLC3</accession>
<keyword evidence="3" id="KW-1185">Reference proteome</keyword>
<evidence type="ECO:0000313" key="2">
    <source>
        <dbReference type="EMBL" id="SFN75271.1"/>
    </source>
</evidence>
<gene>
    <name evidence="2" type="ORF">SAMN05216219_1944</name>
</gene>
<reference evidence="3" key="1">
    <citation type="submission" date="2016-10" db="EMBL/GenBank/DDBJ databases">
        <authorList>
            <person name="Varghese N."/>
            <person name="Submissions S."/>
        </authorList>
    </citation>
    <scope>NUCLEOTIDE SEQUENCE [LARGE SCALE GENOMIC DNA]</scope>
    <source>
        <strain evidence="3">CGMCC 1.11101</strain>
    </source>
</reference>
<sequence>MEIRAQHDFVGQPGGPQPLFRRNSFWFDTGP</sequence>
<evidence type="ECO:0000256" key="1">
    <source>
        <dbReference type="SAM" id="MobiDB-lite"/>
    </source>
</evidence>